<dbReference type="GO" id="GO:0003677">
    <property type="term" value="F:DNA binding"/>
    <property type="evidence" value="ECO:0007669"/>
    <property type="project" value="UniProtKB-KW"/>
</dbReference>
<dbReference type="GO" id="GO:0003887">
    <property type="term" value="F:DNA-directed DNA polymerase activity"/>
    <property type="evidence" value="ECO:0007669"/>
    <property type="project" value="InterPro"/>
</dbReference>
<dbReference type="Gene3D" id="1.10.150.20">
    <property type="entry name" value="5' to 3' exonuclease, C-terminal subdomain"/>
    <property type="match status" value="1"/>
</dbReference>
<dbReference type="GO" id="GO:0006281">
    <property type="term" value="P:DNA repair"/>
    <property type="evidence" value="ECO:0007669"/>
    <property type="project" value="InterPro"/>
</dbReference>
<evidence type="ECO:0000313" key="3">
    <source>
        <dbReference type="Proteomes" id="UP000467322"/>
    </source>
</evidence>
<dbReference type="InterPro" id="IPR027421">
    <property type="entry name" value="DNA_pol_lamdba_lyase_dom_sf"/>
</dbReference>
<evidence type="ECO:0000313" key="2">
    <source>
        <dbReference type="EMBL" id="MZR11864.1"/>
    </source>
</evidence>
<dbReference type="Pfam" id="PF14716">
    <property type="entry name" value="HHH_8"/>
    <property type="match status" value="1"/>
</dbReference>
<comment type="caution">
    <text evidence="2">The sequence shown here is derived from an EMBL/GenBank/DDBJ whole genome shotgun (WGS) entry which is preliminary data.</text>
</comment>
<sequence>MARNAETGLRENRQIAARLASFADLLDAQGADGFRPRAYRAAADRIAGLEEPVRDLHARGGPAALIALPDIGQGIAGAVVEMLTTGRWTQFDRLSGETSPEQLFATLPGVGPALAERFARTLDVETLENLEAALTDQDVRVRGLGPRRRAALLATLKARLEPIRRARGRRSVTDPPPVAMILEADALYRRKAQAGELRLIAPRRFNPMGTAWLPILHLKRGDWHFTLLYSNTALAHRLGRTNDWVVVFFHHGDQPEAQCTVVTETSGVLKGKRVVRGREDACARHYGIDEAVIADEA</sequence>
<keyword evidence="3" id="KW-1185">Reference proteome</keyword>
<dbReference type="Gene3D" id="1.10.150.110">
    <property type="entry name" value="DNA polymerase beta, N-terminal domain-like"/>
    <property type="match status" value="1"/>
</dbReference>
<name>A0A845M657_9RHOB</name>
<keyword evidence="2" id="KW-0238">DNA-binding</keyword>
<dbReference type="InterPro" id="IPR022312">
    <property type="entry name" value="DNA_pol_X"/>
</dbReference>
<dbReference type="PANTHER" id="PTHR11276:SF28">
    <property type="entry name" value="DNA POLYMERASE LAMBDA"/>
    <property type="match status" value="1"/>
</dbReference>
<dbReference type="Proteomes" id="UP000467322">
    <property type="component" value="Unassembled WGS sequence"/>
</dbReference>
<reference evidence="2 3" key="1">
    <citation type="submission" date="2019-12" db="EMBL/GenBank/DDBJ databases">
        <title>Maritimibacter sp. nov. sp. isolated from sea sand.</title>
        <authorList>
            <person name="Kim J."/>
            <person name="Jeong S.E."/>
            <person name="Jung H.S."/>
            <person name="Jeon C.O."/>
        </authorList>
    </citation>
    <scope>NUCLEOTIDE SEQUENCE [LARGE SCALE GENOMIC DNA]</scope>
    <source>
        <strain evidence="2 3">DP07</strain>
    </source>
</reference>
<gene>
    <name evidence="2" type="ORF">GQE99_02390</name>
</gene>
<dbReference type="PANTHER" id="PTHR11276">
    <property type="entry name" value="DNA POLYMERASE TYPE-X FAMILY MEMBER"/>
    <property type="match status" value="1"/>
</dbReference>
<dbReference type="SUPFAM" id="SSF47802">
    <property type="entry name" value="DNA polymerase beta, N-terminal domain-like"/>
    <property type="match status" value="1"/>
</dbReference>
<protein>
    <submittedName>
        <fullName evidence="2">DNA-binding protein</fullName>
    </submittedName>
</protein>
<evidence type="ECO:0000259" key="1">
    <source>
        <dbReference type="Pfam" id="PF14716"/>
    </source>
</evidence>
<feature type="domain" description="Crossover junction endonuclease MUS81-like HHH" evidence="1">
    <location>
        <begin position="11"/>
        <end position="87"/>
    </location>
</feature>
<dbReference type="RefSeq" id="WP_161349982.1">
    <property type="nucleotide sequence ID" value="NZ_WTUX01000005.1"/>
</dbReference>
<dbReference type="InterPro" id="IPR010996">
    <property type="entry name" value="HHH_MUS81"/>
</dbReference>
<organism evidence="2 3">
    <name type="scientific">Maritimibacter harenae</name>
    <dbReference type="NCBI Taxonomy" id="2606218"/>
    <lineage>
        <taxon>Bacteria</taxon>
        <taxon>Pseudomonadati</taxon>
        <taxon>Pseudomonadota</taxon>
        <taxon>Alphaproteobacteria</taxon>
        <taxon>Rhodobacterales</taxon>
        <taxon>Roseobacteraceae</taxon>
        <taxon>Maritimibacter</taxon>
    </lineage>
</organism>
<proteinExistence type="predicted"/>
<dbReference type="AlphaFoldDB" id="A0A845M657"/>
<dbReference type="EMBL" id="WTUX01000005">
    <property type="protein sequence ID" value="MZR11864.1"/>
    <property type="molecule type" value="Genomic_DNA"/>
</dbReference>
<accession>A0A845M657</accession>